<dbReference type="Proteomes" id="UP000176951">
    <property type="component" value="Unassembled WGS sequence"/>
</dbReference>
<dbReference type="Gene3D" id="3.40.50.10420">
    <property type="entry name" value="NagB/RpiA/CoA transferase-like"/>
    <property type="match status" value="1"/>
</dbReference>
<accession>A0A1G2PS73</accession>
<comment type="caution">
    <text evidence="2">The sequence shown here is derived from an EMBL/GenBank/DDBJ whole genome shotgun (WGS) entry which is preliminary data.</text>
</comment>
<dbReference type="Pfam" id="PF02589">
    <property type="entry name" value="LUD_dom"/>
    <property type="match status" value="1"/>
</dbReference>
<proteinExistence type="predicted"/>
<name>A0A1G2PS73_9BACT</name>
<gene>
    <name evidence="2" type="ORF">A3A97_02735</name>
</gene>
<reference evidence="2 3" key="1">
    <citation type="journal article" date="2016" name="Nat. Commun.">
        <title>Thousands of microbial genomes shed light on interconnected biogeochemical processes in an aquifer system.</title>
        <authorList>
            <person name="Anantharaman K."/>
            <person name="Brown C.T."/>
            <person name="Hug L.A."/>
            <person name="Sharon I."/>
            <person name="Castelle C.J."/>
            <person name="Probst A.J."/>
            <person name="Thomas B.C."/>
            <person name="Singh A."/>
            <person name="Wilkins M.J."/>
            <person name="Karaoz U."/>
            <person name="Brodie E.L."/>
            <person name="Williams K.H."/>
            <person name="Hubbard S.S."/>
            <person name="Banfield J.F."/>
        </authorList>
    </citation>
    <scope>NUCLEOTIDE SEQUENCE [LARGE SCALE GENOMIC DNA]</scope>
</reference>
<dbReference type="EMBL" id="MHSW01000025">
    <property type="protein sequence ID" value="OHA51165.1"/>
    <property type="molecule type" value="Genomic_DNA"/>
</dbReference>
<dbReference type="InterPro" id="IPR024185">
    <property type="entry name" value="FTHF_cligase-like_sf"/>
</dbReference>
<dbReference type="AlphaFoldDB" id="A0A1G2PS73"/>
<dbReference type="PANTHER" id="PTHR36179:SF2">
    <property type="entry name" value="LUD DOMAIN-CONTAINING PROTEIN"/>
    <property type="match status" value="1"/>
</dbReference>
<organism evidence="2 3">
    <name type="scientific">Candidatus Terrybacteria bacterium RIFCSPLOWO2_01_FULL_40_23</name>
    <dbReference type="NCBI Taxonomy" id="1802366"/>
    <lineage>
        <taxon>Bacteria</taxon>
        <taxon>Candidatus Terryibacteriota</taxon>
    </lineage>
</organism>
<feature type="domain" description="LUD" evidence="1">
    <location>
        <begin position="12"/>
        <end position="180"/>
    </location>
</feature>
<protein>
    <recommendedName>
        <fullName evidence="1">LUD domain-containing protein</fullName>
    </recommendedName>
</protein>
<dbReference type="SUPFAM" id="SSF100950">
    <property type="entry name" value="NagB/RpiA/CoA transferase-like"/>
    <property type="match status" value="1"/>
</dbReference>
<evidence type="ECO:0000313" key="3">
    <source>
        <dbReference type="Proteomes" id="UP000176951"/>
    </source>
</evidence>
<dbReference type="InterPro" id="IPR037171">
    <property type="entry name" value="NagB/RpiA_transferase-like"/>
</dbReference>
<evidence type="ECO:0000313" key="2">
    <source>
        <dbReference type="EMBL" id="OHA51165.1"/>
    </source>
</evidence>
<dbReference type="PANTHER" id="PTHR36179">
    <property type="entry name" value="LUD_DOM DOMAIN-CONTAINING PROTEIN"/>
    <property type="match status" value="1"/>
</dbReference>
<sequence>MNYDQLASQQSIDKTVAALAERNVEAVVAENRTEAMEKIKSFIPVGASVMNGSSRTLEEIGYVDYLKAGQHGWNNLHEAILAEEDKEKQALLRKQSVISDYYLGSVHALAETGEMVIASNTGSQLPHVVYTSPNVIFVVGIQKITLTLSDALKRLEEYVVPLEDQRMMKTYNMHTNQSKTLIFRYEAPFNGRKIIMILVKEKLGF</sequence>
<evidence type="ECO:0000259" key="1">
    <source>
        <dbReference type="Pfam" id="PF02589"/>
    </source>
</evidence>
<dbReference type="InterPro" id="IPR003741">
    <property type="entry name" value="LUD_dom"/>
</dbReference>